<organism evidence="2 3">
    <name type="scientific">Blattamonas nauphoetae</name>
    <dbReference type="NCBI Taxonomy" id="2049346"/>
    <lineage>
        <taxon>Eukaryota</taxon>
        <taxon>Metamonada</taxon>
        <taxon>Preaxostyla</taxon>
        <taxon>Oxymonadida</taxon>
        <taxon>Blattamonas</taxon>
    </lineage>
</organism>
<feature type="region of interest" description="Disordered" evidence="1">
    <location>
        <begin position="219"/>
        <end position="244"/>
    </location>
</feature>
<feature type="region of interest" description="Disordered" evidence="1">
    <location>
        <begin position="162"/>
        <end position="206"/>
    </location>
</feature>
<keyword evidence="3" id="KW-1185">Reference proteome</keyword>
<comment type="caution">
    <text evidence="2">The sequence shown here is derived from an EMBL/GenBank/DDBJ whole genome shotgun (WGS) entry which is preliminary data.</text>
</comment>
<reference evidence="2 3" key="1">
    <citation type="journal article" date="2022" name="bioRxiv">
        <title>Genomics of Preaxostyla Flagellates Illuminates Evolutionary Transitions and the Path Towards Mitochondrial Loss.</title>
        <authorList>
            <person name="Novak L.V.F."/>
            <person name="Treitli S.C."/>
            <person name="Pyrih J."/>
            <person name="Halakuc P."/>
            <person name="Pipaliya S.V."/>
            <person name="Vacek V."/>
            <person name="Brzon O."/>
            <person name="Soukal P."/>
            <person name="Eme L."/>
            <person name="Dacks J.B."/>
            <person name="Karnkowska A."/>
            <person name="Elias M."/>
            <person name="Hampl V."/>
        </authorList>
    </citation>
    <scope>NUCLEOTIDE SEQUENCE [LARGE SCALE GENOMIC DNA]</scope>
    <source>
        <strain evidence="2">NAU3</strain>
        <tissue evidence="2">Gut</tissue>
    </source>
</reference>
<feature type="region of interest" description="Disordered" evidence="1">
    <location>
        <begin position="261"/>
        <end position="289"/>
    </location>
</feature>
<dbReference type="Proteomes" id="UP001281761">
    <property type="component" value="Unassembled WGS sequence"/>
</dbReference>
<evidence type="ECO:0000313" key="2">
    <source>
        <dbReference type="EMBL" id="KAK2952978.1"/>
    </source>
</evidence>
<proteinExistence type="predicted"/>
<evidence type="ECO:0000256" key="1">
    <source>
        <dbReference type="SAM" id="MobiDB-lite"/>
    </source>
</evidence>
<feature type="compositionally biased region" description="Low complexity" evidence="1">
    <location>
        <begin position="308"/>
        <end position="327"/>
    </location>
</feature>
<evidence type="ECO:0000313" key="3">
    <source>
        <dbReference type="Proteomes" id="UP001281761"/>
    </source>
</evidence>
<protein>
    <submittedName>
        <fullName evidence="2">Uncharacterized protein</fullName>
    </submittedName>
</protein>
<feature type="region of interest" description="Disordered" evidence="1">
    <location>
        <begin position="302"/>
        <end position="366"/>
    </location>
</feature>
<sequence>MANNELRLKERQLPKPTNGGVVVYPSKIDFGYLKRGGVYKAQLLVAMRPGKLASESIQILPCLHRNIYVVEPHVEAIITLQIQIFATHAGKISSFLSLTTTKQKVQVRVSCEILSPPEFEMKKHLNKTNRDRSKVTRISQSIPSELPISDIYQITIQLKRTPSSQLSSTDQTNTSSKPKSILKQSEPPQTEPPPEPQSQPSEKNQRARVVAFEGEILYEEKATGQNPNIRPVDPKLQQWKEGDNDDSFYNLSELTDAKIRLTPHLPKRSQMVTSPQAEADPDEIDSLEGTGTINFSQLQKATVLDQQKSPTLSTTLSEKTESTTSSRHTPRSPKKSENSNALMLSDDADDDDLDWGSDSGGEEIKPVFDSLKKGQISKQELFKKEIVEDAFPSEDSDIDWGDDPDELLPEEPVNRYISDADFVIEASVAEQMKQNEAIFSEYAKKFGKSDSPDELVNREELAHEMTL</sequence>
<gene>
    <name evidence="2" type="ORF">BLNAU_11967</name>
</gene>
<feature type="compositionally biased region" description="Polar residues" evidence="1">
    <location>
        <begin position="162"/>
        <end position="178"/>
    </location>
</feature>
<dbReference type="EMBL" id="JARBJD010000096">
    <property type="protein sequence ID" value="KAK2952978.1"/>
    <property type="molecule type" value="Genomic_DNA"/>
</dbReference>
<name>A0ABQ9XKM4_9EUKA</name>
<feature type="compositionally biased region" description="Acidic residues" evidence="1">
    <location>
        <begin position="346"/>
        <end position="355"/>
    </location>
</feature>
<accession>A0ABQ9XKM4</accession>